<dbReference type="AlphaFoldDB" id="A0AAV4S1P5"/>
<name>A0AAV4S1P5_CAEEX</name>
<dbReference type="EMBL" id="BPLR01008610">
    <property type="protein sequence ID" value="GIY25968.1"/>
    <property type="molecule type" value="Genomic_DNA"/>
</dbReference>
<reference evidence="1 2" key="1">
    <citation type="submission" date="2021-06" db="EMBL/GenBank/DDBJ databases">
        <title>Caerostris extrusa draft genome.</title>
        <authorList>
            <person name="Kono N."/>
            <person name="Arakawa K."/>
        </authorList>
    </citation>
    <scope>NUCLEOTIDE SEQUENCE [LARGE SCALE GENOMIC DNA]</scope>
</reference>
<keyword evidence="2" id="KW-1185">Reference proteome</keyword>
<dbReference type="Proteomes" id="UP001054945">
    <property type="component" value="Unassembled WGS sequence"/>
</dbReference>
<proteinExistence type="predicted"/>
<evidence type="ECO:0000313" key="1">
    <source>
        <dbReference type="EMBL" id="GIY25968.1"/>
    </source>
</evidence>
<sequence length="75" mass="8429">MISSTPLFHRGRFVESVSGSAGQVEGVRGNLFPQHPHEHETLRNEIESVDPHSQLAKCFARGNDVQCRLLTEFLK</sequence>
<protein>
    <submittedName>
        <fullName evidence="1">Uncharacterized protein</fullName>
    </submittedName>
</protein>
<gene>
    <name evidence="1" type="ORF">CEXT_4331</name>
</gene>
<comment type="caution">
    <text evidence="1">The sequence shown here is derived from an EMBL/GenBank/DDBJ whole genome shotgun (WGS) entry which is preliminary data.</text>
</comment>
<accession>A0AAV4S1P5</accession>
<organism evidence="1 2">
    <name type="scientific">Caerostris extrusa</name>
    <name type="common">Bark spider</name>
    <name type="synonym">Caerostris bankana</name>
    <dbReference type="NCBI Taxonomy" id="172846"/>
    <lineage>
        <taxon>Eukaryota</taxon>
        <taxon>Metazoa</taxon>
        <taxon>Ecdysozoa</taxon>
        <taxon>Arthropoda</taxon>
        <taxon>Chelicerata</taxon>
        <taxon>Arachnida</taxon>
        <taxon>Araneae</taxon>
        <taxon>Araneomorphae</taxon>
        <taxon>Entelegynae</taxon>
        <taxon>Araneoidea</taxon>
        <taxon>Araneidae</taxon>
        <taxon>Caerostris</taxon>
    </lineage>
</organism>
<evidence type="ECO:0000313" key="2">
    <source>
        <dbReference type="Proteomes" id="UP001054945"/>
    </source>
</evidence>